<organism evidence="2 3">
    <name type="scientific">Xenopus laevis</name>
    <name type="common">African clawed frog</name>
    <dbReference type="NCBI Taxonomy" id="8355"/>
    <lineage>
        <taxon>Eukaryota</taxon>
        <taxon>Metazoa</taxon>
        <taxon>Chordata</taxon>
        <taxon>Craniata</taxon>
        <taxon>Vertebrata</taxon>
        <taxon>Euteleostomi</taxon>
        <taxon>Amphibia</taxon>
        <taxon>Batrachia</taxon>
        <taxon>Anura</taxon>
        <taxon>Pipoidea</taxon>
        <taxon>Pipidae</taxon>
        <taxon>Xenopodinae</taxon>
        <taxon>Xenopus</taxon>
        <taxon>Xenopus</taxon>
    </lineage>
</organism>
<accession>A0A8J1MAR8</accession>
<proteinExistence type="predicted"/>
<keyword evidence="1" id="KW-0175">Coiled coil</keyword>
<protein>
    <submittedName>
        <fullName evidence="3">Uncharacterized protein PF11_0207-like</fullName>
    </submittedName>
</protein>
<sequence>MSTDDSDCTNKVCFYIGENDSEDEDKEESENDCKSPSPSYIQFMAYFRNKLSRWEEGHDLPLEVAVQILRILRGLESSQDTKERLVKNNTFLNKRASQVSNSLEEYRERLCTQVNTILEQTEEMHLSEIREEIRQIKEKLAHAKKLACHNSQPV</sequence>
<name>A0A8J1MAR8_XENLA</name>
<dbReference type="AlphaFoldDB" id="A0A8J1MAR8"/>
<dbReference type="KEGG" id="xla:108707516"/>
<dbReference type="GeneID" id="108707516"/>
<gene>
    <name evidence="3" type="primary">LOC108707516</name>
</gene>
<dbReference type="RefSeq" id="XP_041438165.1">
    <property type="nucleotide sequence ID" value="XM_041582231.1"/>
</dbReference>
<feature type="coiled-coil region" evidence="1">
    <location>
        <begin position="89"/>
        <end position="146"/>
    </location>
</feature>
<dbReference type="Proteomes" id="UP000186698">
    <property type="component" value="Chromosome 2L"/>
</dbReference>
<evidence type="ECO:0000313" key="2">
    <source>
        <dbReference type="Proteomes" id="UP000186698"/>
    </source>
</evidence>
<dbReference type="OrthoDB" id="9899246at2759"/>
<reference evidence="3" key="1">
    <citation type="submission" date="2025-08" db="UniProtKB">
        <authorList>
            <consortium name="RefSeq"/>
        </authorList>
    </citation>
    <scope>IDENTIFICATION</scope>
    <source>
        <strain evidence="3">J_2021</strain>
        <tissue evidence="3">Erythrocytes</tissue>
    </source>
</reference>
<keyword evidence="2" id="KW-1185">Reference proteome</keyword>
<evidence type="ECO:0000256" key="1">
    <source>
        <dbReference type="SAM" id="Coils"/>
    </source>
</evidence>
<evidence type="ECO:0000313" key="3">
    <source>
        <dbReference type="RefSeq" id="XP_041438165.1"/>
    </source>
</evidence>